<gene>
    <name evidence="3" type="ORF">GU926_05710</name>
</gene>
<name>A0A6P1NYC5_9BACT</name>
<evidence type="ECO:0000259" key="2">
    <source>
        <dbReference type="Pfam" id="PF00149"/>
    </source>
</evidence>
<dbReference type="PANTHER" id="PTHR43143">
    <property type="entry name" value="METALLOPHOSPHOESTERASE, CALCINEURIN SUPERFAMILY"/>
    <property type="match status" value="1"/>
</dbReference>
<dbReference type="PANTHER" id="PTHR43143:SF1">
    <property type="entry name" value="SERINE_THREONINE-PROTEIN PHOSPHATASE CPPED1"/>
    <property type="match status" value="1"/>
</dbReference>
<accession>A0A6P1NYC5</accession>
<dbReference type="KEGG" id="nib:GU926_05710"/>
<reference evidence="3 4" key="1">
    <citation type="submission" date="2020-01" db="EMBL/GenBank/DDBJ databases">
        <authorList>
            <person name="Kim M."/>
        </authorList>
    </citation>
    <scope>NUCLEOTIDE SEQUENCE [LARGE SCALE GENOMIC DNA]</scope>
    <source>
        <strain evidence="3 4">BT10</strain>
    </source>
</reference>
<dbReference type="Pfam" id="PF00149">
    <property type="entry name" value="Metallophos"/>
    <property type="match status" value="1"/>
</dbReference>
<dbReference type="PROSITE" id="PS51257">
    <property type="entry name" value="PROKAR_LIPOPROTEIN"/>
    <property type="match status" value="1"/>
</dbReference>
<feature type="chain" id="PRO_5027052925" evidence="1">
    <location>
        <begin position="22"/>
        <end position="269"/>
    </location>
</feature>
<protein>
    <submittedName>
        <fullName evidence="3">Metallophosphoesterase</fullName>
    </submittedName>
</protein>
<dbReference type="Proteomes" id="UP000464214">
    <property type="component" value="Chromosome"/>
</dbReference>
<dbReference type="GO" id="GO:0016787">
    <property type="term" value="F:hydrolase activity"/>
    <property type="evidence" value="ECO:0007669"/>
    <property type="project" value="InterPro"/>
</dbReference>
<dbReference type="RefSeq" id="WP_160689870.1">
    <property type="nucleotide sequence ID" value="NZ_CP047897.1"/>
</dbReference>
<dbReference type="InterPro" id="IPR004843">
    <property type="entry name" value="Calcineurin-like_PHP"/>
</dbReference>
<feature type="signal peptide" evidence="1">
    <location>
        <begin position="1"/>
        <end position="21"/>
    </location>
</feature>
<dbReference type="AlphaFoldDB" id="A0A6P1NYC5"/>
<evidence type="ECO:0000256" key="1">
    <source>
        <dbReference type="SAM" id="SignalP"/>
    </source>
</evidence>
<feature type="domain" description="Calcineurin-like phosphoesterase" evidence="2">
    <location>
        <begin position="55"/>
        <end position="227"/>
    </location>
</feature>
<sequence>MKRLPLLVPFLLLLFSSCENLFEYHPHQIILDDDEKNLTALNLQKLQSRVPQDTLRLLVMGDTQRFYDATVDFVQKANSFQDIDFVVHLGDISDFGMTQEFKWVHDIMQDLQWPYLTVIGNHDMLGNGRKLYRRMYGDLNYSFVYGHTKFVFLDTNGREDGFQGRVPDLDWLSRELMHSPADTWQQAVVVSHAPPFDGDFDAQLELPYHQTLVNSQKVPLSLHGHRHGWETEKKYDGEILYHVTTSAKGRGFTYLKIWPGGYRLERVEF</sequence>
<proteinExistence type="predicted"/>
<evidence type="ECO:0000313" key="4">
    <source>
        <dbReference type="Proteomes" id="UP000464214"/>
    </source>
</evidence>
<dbReference type="InterPro" id="IPR051918">
    <property type="entry name" value="STPP_CPPED1"/>
</dbReference>
<organism evidence="3 4">
    <name type="scientific">Nibribacter ruber</name>
    <dbReference type="NCBI Taxonomy" id="2698458"/>
    <lineage>
        <taxon>Bacteria</taxon>
        <taxon>Pseudomonadati</taxon>
        <taxon>Bacteroidota</taxon>
        <taxon>Cytophagia</taxon>
        <taxon>Cytophagales</taxon>
        <taxon>Hymenobacteraceae</taxon>
        <taxon>Nibribacter</taxon>
    </lineage>
</organism>
<keyword evidence="4" id="KW-1185">Reference proteome</keyword>
<keyword evidence="1" id="KW-0732">Signal</keyword>
<evidence type="ECO:0000313" key="3">
    <source>
        <dbReference type="EMBL" id="QHL86958.1"/>
    </source>
</evidence>
<dbReference type="EMBL" id="CP047897">
    <property type="protein sequence ID" value="QHL86958.1"/>
    <property type="molecule type" value="Genomic_DNA"/>
</dbReference>
<dbReference type="Gene3D" id="3.60.21.10">
    <property type="match status" value="1"/>
</dbReference>
<dbReference type="InterPro" id="IPR029052">
    <property type="entry name" value="Metallo-depent_PP-like"/>
</dbReference>
<dbReference type="SUPFAM" id="SSF56300">
    <property type="entry name" value="Metallo-dependent phosphatases"/>
    <property type="match status" value="1"/>
</dbReference>